<sequence length="331" mass="36382">MDPIPPRYDESIHPYSTPPGGDLNAYNEYGMTSIHSAIENNDTDLVRSLLWQGADPYKRISAELTPRDNAVEFAARLNRTTALQALIDDEIPVSINTLEAAVSQGNLDAANLLLQHTSEGKVKKESIAKALKTAAALWLLDMVRLLLQNGPIDNSVLNVTLLAACTNNQFVLDLYQPTPAWDWDRAIAVVQLLLDAGASVKGEFDFGITPLHQAARQPYVPTRFILLLLEAGADVDARDTDQSTPLLWSLSYHRWSEEAVRELVRAGADANAVGTVYGNTPLHYAPTETIARLLLEGGADVHIKNEDWKTPLDMAKELDRHEVVELLGSSN</sequence>
<organism evidence="5 6">
    <name type="scientific">Lophiotrema nucula</name>
    <dbReference type="NCBI Taxonomy" id="690887"/>
    <lineage>
        <taxon>Eukaryota</taxon>
        <taxon>Fungi</taxon>
        <taxon>Dikarya</taxon>
        <taxon>Ascomycota</taxon>
        <taxon>Pezizomycotina</taxon>
        <taxon>Dothideomycetes</taxon>
        <taxon>Pleosporomycetidae</taxon>
        <taxon>Pleosporales</taxon>
        <taxon>Lophiotremataceae</taxon>
        <taxon>Lophiotrema</taxon>
    </lineage>
</organism>
<proteinExistence type="predicted"/>
<evidence type="ECO:0000313" key="6">
    <source>
        <dbReference type="Proteomes" id="UP000799770"/>
    </source>
</evidence>
<dbReference type="EMBL" id="ML977350">
    <property type="protein sequence ID" value="KAF2107948.1"/>
    <property type="molecule type" value="Genomic_DNA"/>
</dbReference>
<dbReference type="Pfam" id="PF12796">
    <property type="entry name" value="Ank_2"/>
    <property type="match status" value="1"/>
</dbReference>
<dbReference type="Gene3D" id="1.25.40.20">
    <property type="entry name" value="Ankyrin repeat-containing domain"/>
    <property type="match status" value="1"/>
</dbReference>
<keyword evidence="2 3" id="KW-0040">ANK repeat</keyword>
<dbReference type="Proteomes" id="UP000799770">
    <property type="component" value="Unassembled WGS sequence"/>
</dbReference>
<dbReference type="SUPFAM" id="SSF48403">
    <property type="entry name" value="Ankyrin repeat"/>
    <property type="match status" value="1"/>
</dbReference>
<feature type="repeat" description="ANK" evidence="3">
    <location>
        <begin position="277"/>
        <end position="306"/>
    </location>
</feature>
<dbReference type="PROSITE" id="PS50088">
    <property type="entry name" value="ANK_REPEAT"/>
    <property type="match status" value="3"/>
</dbReference>
<evidence type="ECO:0000256" key="4">
    <source>
        <dbReference type="SAM" id="MobiDB-lite"/>
    </source>
</evidence>
<dbReference type="PRINTS" id="PR01415">
    <property type="entry name" value="ANKYRIN"/>
</dbReference>
<dbReference type="AlphaFoldDB" id="A0A6A5YP31"/>
<name>A0A6A5YP31_9PLEO</name>
<feature type="region of interest" description="Disordered" evidence="4">
    <location>
        <begin position="1"/>
        <end position="20"/>
    </location>
</feature>
<dbReference type="InterPro" id="IPR036770">
    <property type="entry name" value="Ankyrin_rpt-contain_sf"/>
</dbReference>
<evidence type="ECO:0000256" key="1">
    <source>
        <dbReference type="ARBA" id="ARBA00022737"/>
    </source>
</evidence>
<feature type="repeat" description="ANK" evidence="3">
    <location>
        <begin position="29"/>
        <end position="55"/>
    </location>
</feature>
<dbReference type="PANTHER" id="PTHR24178">
    <property type="entry name" value="MOLTING PROTEIN MLT-4"/>
    <property type="match status" value="1"/>
</dbReference>
<reference evidence="5" key="1">
    <citation type="journal article" date="2020" name="Stud. Mycol.">
        <title>101 Dothideomycetes genomes: a test case for predicting lifestyles and emergence of pathogens.</title>
        <authorList>
            <person name="Haridas S."/>
            <person name="Albert R."/>
            <person name="Binder M."/>
            <person name="Bloem J."/>
            <person name="Labutti K."/>
            <person name="Salamov A."/>
            <person name="Andreopoulos B."/>
            <person name="Baker S."/>
            <person name="Barry K."/>
            <person name="Bills G."/>
            <person name="Bluhm B."/>
            <person name="Cannon C."/>
            <person name="Castanera R."/>
            <person name="Culley D."/>
            <person name="Daum C."/>
            <person name="Ezra D."/>
            <person name="Gonzalez J."/>
            <person name="Henrissat B."/>
            <person name="Kuo A."/>
            <person name="Liang C."/>
            <person name="Lipzen A."/>
            <person name="Lutzoni F."/>
            <person name="Magnuson J."/>
            <person name="Mondo S."/>
            <person name="Nolan M."/>
            <person name="Ohm R."/>
            <person name="Pangilinan J."/>
            <person name="Park H.-J."/>
            <person name="Ramirez L."/>
            <person name="Alfaro M."/>
            <person name="Sun H."/>
            <person name="Tritt A."/>
            <person name="Yoshinaga Y."/>
            <person name="Zwiers L.-H."/>
            <person name="Turgeon B."/>
            <person name="Goodwin S."/>
            <person name="Spatafora J."/>
            <person name="Crous P."/>
            <person name="Grigoriev I."/>
        </authorList>
    </citation>
    <scope>NUCLEOTIDE SEQUENCE</scope>
    <source>
        <strain evidence="5">CBS 627.86</strain>
    </source>
</reference>
<dbReference type="Pfam" id="PF00023">
    <property type="entry name" value="Ank"/>
    <property type="match status" value="1"/>
</dbReference>
<protein>
    <submittedName>
        <fullName evidence="5">Ankyrin repeat-containing domain protein</fullName>
    </submittedName>
</protein>
<evidence type="ECO:0000256" key="3">
    <source>
        <dbReference type="PROSITE-ProRule" id="PRU00023"/>
    </source>
</evidence>
<dbReference type="PROSITE" id="PS50297">
    <property type="entry name" value="ANK_REP_REGION"/>
    <property type="match status" value="2"/>
</dbReference>
<evidence type="ECO:0000313" key="5">
    <source>
        <dbReference type="EMBL" id="KAF2107948.1"/>
    </source>
</evidence>
<feature type="repeat" description="ANK" evidence="3">
    <location>
        <begin position="206"/>
        <end position="240"/>
    </location>
</feature>
<accession>A0A6A5YP31</accession>
<dbReference type="SMART" id="SM00248">
    <property type="entry name" value="ANK"/>
    <property type="match status" value="5"/>
</dbReference>
<dbReference type="OrthoDB" id="539213at2759"/>
<dbReference type="InterPro" id="IPR002110">
    <property type="entry name" value="Ankyrin_rpt"/>
</dbReference>
<keyword evidence="6" id="KW-1185">Reference proteome</keyword>
<gene>
    <name evidence="5" type="ORF">BDV96DRAFT_692927</name>
</gene>
<evidence type="ECO:0000256" key="2">
    <source>
        <dbReference type="ARBA" id="ARBA00023043"/>
    </source>
</evidence>
<keyword evidence="1" id="KW-0677">Repeat</keyword>